<protein>
    <submittedName>
        <fullName evidence="1">Endonuclease V</fullName>
    </submittedName>
</protein>
<keyword evidence="1" id="KW-0540">Nuclease</keyword>
<dbReference type="RefSeq" id="WP_075835544.1">
    <property type="nucleotide sequence ID" value="NZ_MSTI01000143.1"/>
</dbReference>
<dbReference type="OrthoDB" id="2593273at2"/>
<dbReference type="STRING" id="249408.BOO71_0011986"/>
<dbReference type="Pfam" id="PF04493">
    <property type="entry name" value="Endonuclease_5"/>
    <property type="match status" value="1"/>
</dbReference>
<dbReference type="AlphaFoldDB" id="A0A1U7NU27"/>
<sequence length="177" mass="18839">MLICTDVDYRPDGTARAAGVLFQDWTDAAPTWELVVSVPEVQPYQPGEFYKRELPCLLALLEVAVQAHRLDAVVIDGYVTLDVGGRAGLGAHLFAALSRQIPIIGVAKTAFQGSGHALAVTRGGSLNPLFVTAAGTDVVQAAAQIVRMAGPHRLPTLLKRADTLCRSEKPPENAGDR</sequence>
<dbReference type="InterPro" id="IPR007581">
    <property type="entry name" value="Endonuclease-V"/>
</dbReference>
<organism evidence="1 2">
    <name type="scientific">Deinococcus marmoris</name>
    <dbReference type="NCBI Taxonomy" id="249408"/>
    <lineage>
        <taxon>Bacteria</taxon>
        <taxon>Thermotogati</taxon>
        <taxon>Deinococcota</taxon>
        <taxon>Deinococci</taxon>
        <taxon>Deinococcales</taxon>
        <taxon>Deinococcaceae</taxon>
        <taxon>Deinococcus</taxon>
    </lineage>
</organism>
<gene>
    <name evidence="1" type="ORF">BOO71_0011986</name>
</gene>
<dbReference type="EMBL" id="MSTI01000143">
    <property type="protein sequence ID" value="OLV16411.1"/>
    <property type="molecule type" value="Genomic_DNA"/>
</dbReference>
<proteinExistence type="predicted"/>
<dbReference type="Proteomes" id="UP000186607">
    <property type="component" value="Unassembled WGS sequence"/>
</dbReference>
<keyword evidence="2" id="KW-1185">Reference proteome</keyword>
<comment type="caution">
    <text evidence="1">The sequence shown here is derived from an EMBL/GenBank/DDBJ whole genome shotgun (WGS) entry which is preliminary data.</text>
</comment>
<accession>A0A1U7NU27</accession>
<dbReference type="Gene3D" id="3.30.2170.10">
    <property type="entry name" value="archaeoglobus fulgidus dsm 4304 superfamily"/>
    <property type="match status" value="1"/>
</dbReference>
<keyword evidence="1" id="KW-0255">Endonuclease</keyword>
<evidence type="ECO:0000313" key="1">
    <source>
        <dbReference type="EMBL" id="OLV16411.1"/>
    </source>
</evidence>
<evidence type="ECO:0000313" key="2">
    <source>
        <dbReference type="Proteomes" id="UP000186607"/>
    </source>
</evidence>
<dbReference type="GO" id="GO:0004519">
    <property type="term" value="F:endonuclease activity"/>
    <property type="evidence" value="ECO:0007669"/>
    <property type="project" value="UniProtKB-KW"/>
</dbReference>
<reference evidence="1 2" key="1">
    <citation type="submission" date="2017-01" db="EMBL/GenBank/DDBJ databases">
        <title>Genome Analysis of Deinococcus marmoris KOPRI26562.</title>
        <authorList>
            <person name="Kim J.H."/>
            <person name="Oh H.-M."/>
        </authorList>
    </citation>
    <scope>NUCLEOTIDE SEQUENCE [LARGE SCALE GENOMIC DNA]</scope>
    <source>
        <strain evidence="1 2">KOPRI26562</strain>
    </source>
</reference>
<keyword evidence="1" id="KW-0378">Hydrolase</keyword>
<dbReference type="GO" id="GO:0006281">
    <property type="term" value="P:DNA repair"/>
    <property type="evidence" value="ECO:0007669"/>
    <property type="project" value="InterPro"/>
</dbReference>
<name>A0A1U7NU27_9DEIO</name>